<protein>
    <submittedName>
        <fullName evidence="1">Uncharacterized protein</fullName>
    </submittedName>
</protein>
<proteinExistence type="predicted"/>
<comment type="caution">
    <text evidence="1">The sequence shown here is derived from an EMBL/GenBank/DDBJ whole genome shotgun (WGS) entry which is preliminary data.</text>
</comment>
<organism evidence="1">
    <name type="scientific">bioreactor metagenome</name>
    <dbReference type="NCBI Taxonomy" id="1076179"/>
    <lineage>
        <taxon>unclassified sequences</taxon>
        <taxon>metagenomes</taxon>
        <taxon>ecological metagenomes</taxon>
    </lineage>
</organism>
<evidence type="ECO:0000313" key="1">
    <source>
        <dbReference type="EMBL" id="MPN61853.1"/>
    </source>
</evidence>
<dbReference type="AlphaFoldDB" id="A0A645JQQ2"/>
<gene>
    <name evidence="1" type="ORF">SDC9_209598</name>
</gene>
<accession>A0A645JQQ2</accession>
<name>A0A645JQQ2_9ZZZZ</name>
<reference evidence="1" key="1">
    <citation type="submission" date="2019-08" db="EMBL/GenBank/DDBJ databases">
        <authorList>
            <person name="Kucharzyk K."/>
            <person name="Murdoch R.W."/>
            <person name="Higgins S."/>
            <person name="Loffler F."/>
        </authorList>
    </citation>
    <scope>NUCLEOTIDE SEQUENCE</scope>
</reference>
<sequence length="55" mass="5966">MHVLEDGVRRALVPAFAVPHLSGDDVDEEVASAQRAAELPPFADVFMEGLALELY</sequence>
<dbReference type="EMBL" id="VSSQ01139072">
    <property type="protein sequence ID" value="MPN61853.1"/>
    <property type="molecule type" value="Genomic_DNA"/>
</dbReference>